<keyword evidence="7" id="KW-0472">Membrane</keyword>
<dbReference type="Gene3D" id="3.10.200.10">
    <property type="entry name" value="Alpha carbonic anhydrase"/>
    <property type="match status" value="1"/>
</dbReference>
<feature type="domain" description="Alpha-carbonic anhydrase" evidence="8">
    <location>
        <begin position="16"/>
        <end position="239"/>
    </location>
</feature>
<keyword evidence="4" id="KW-0862">Zinc</keyword>
<keyword evidence="10" id="KW-1185">Reference proteome</keyword>
<evidence type="ECO:0000313" key="10">
    <source>
        <dbReference type="Proteomes" id="UP000018951"/>
    </source>
</evidence>
<evidence type="ECO:0000313" key="9">
    <source>
        <dbReference type="EMBL" id="ETO91128.1"/>
    </source>
</evidence>
<dbReference type="PANTHER" id="PTHR18952">
    <property type="entry name" value="CARBONIC ANHYDRASE"/>
    <property type="match status" value="1"/>
</dbReference>
<dbReference type="Pfam" id="PF00194">
    <property type="entry name" value="Carb_anhydrase"/>
    <property type="match status" value="1"/>
</dbReference>
<evidence type="ECO:0000256" key="2">
    <source>
        <dbReference type="ARBA" id="ARBA00012925"/>
    </source>
</evidence>
<dbReference type="InterPro" id="IPR036398">
    <property type="entry name" value="CA_dom_sf"/>
</dbReference>
<dbReference type="Proteomes" id="UP000018951">
    <property type="component" value="Unassembled WGS sequence"/>
</dbReference>
<dbReference type="PATRIC" id="fig|1401685.3.peg.752"/>
<sequence length="239" mass="26892">MSDIYSNYKNHVLIFTLYSVILLVMLISQNSYATSTNKNQSPINIMDAYLLKAKLPSLELNYQGSITGLYYDGKSLNFSMNEQNFIIINDKKFVLKNIHFHAPAEHKINGKSYDVEGHFVHEDHDGNIAVIGVLFKSGKKANATFEKILAEIPTSKGQKITISKPIAISDLLSSCSMEKYYTYSGSLTTPPFSEGVLWIVLEDVIDISSAQYKKIKQVHKKNNAREIQPLNARFISCSL</sequence>
<reference evidence="9 10" key="1">
    <citation type="journal article" date="2013" name="PLoS ONE">
        <title>Bacterial endosymbiosis in a chordate host: long-term co-evolution and conservation of secondary metabolism.</title>
        <authorList>
            <person name="Kwan J.C."/>
            <person name="Schmidt E.W."/>
        </authorList>
    </citation>
    <scope>NUCLEOTIDE SEQUENCE [LARGE SCALE GENOMIC DNA]</scope>
    <source>
        <strain evidence="10">L6</strain>
    </source>
</reference>
<evidence type="ECO:0000256" key="5">
    <source>
        <dbReference type="ARBA" id="ARBA00023239"/>
    </source>
</evidence>
<dbReference type="EC" id="4.2.1.1" evidence="2"/>
<dbReference type="AlphaFoldDB" id="W2V0Z9"/>
<dbReference type="InterPro" id="IPR001148">
    <property type="entry name" value="CA_dom"/>
</dbReference>
<evidence type="ECO:0000256" key="4">
    <source>
        <dbReference type="ARBA" id="ARBA00022833"/>
    </source>
</evidence>
<dbReference type="PANTHER" id="PTHR18952:SF265">
    <property type="entry name" value="CARBONIC ANHYDRASE"/>
    <property type="match status" value="1"/>
</dbReference>
<keyword evidence="3" id="KW-0479">Metal-binding</keyword>
<keyword evidence="7" id="KW-1133">Transmembrane helix</keyword>
<accession>W2V0Z9</accession>
<keyword evidence="5" id="KW-0456">Lyase</keyword>
<protein>
    <recommendedName>
        <fullName evidence="2">carbonic anhydrase</fullName>
        <ecNumber evidence="2">4.2.1.1</ecNumber>
    </recommendedName>
</protein>
<dbReference type="SUPFAM" id="SSF51069">
    <property type="entry name" value="Carbonic anhydrase"/>
    <property type="match status" value="1"/>
</dbReference>
<name>W2V0Z9_9RICK</name>
<comment type="catalytic activity">
    <reaction evidence="6">
        <text>hydrogencarbonate + H(+) = CO2 + H2O</text>
        <dbReference type="Rhea" id="RHEA:10748"/>
        <dbReference type="ChEBI" id="CHEBI:15377"/>
        <dbReference type="ChEBI" id="CHEBI:15378"/>
        <dbReference type="ChEBI" id="CHEBI:16526"/>
        <dbReference type="ChEBI" id="CHEBI:17544"/>
        <dbReference type="EC" id="4.2.1.1"/>
    </reaction>
</comment>
<dbReference type="SMART" id="SM01057">
    <property type="entry name" value="Carb_anhydrase"/>
    <property type="match status" value="1"/>
</dbReference>
<dbReference type="EMBL" id="AXCJ01000008">
    <property type="protein sequence ID" value="ETO91128.1"/>
    <property type="molecule type" value="Genomic_DNA"/>
</dbReference>
<dbReference type="InterPro" id="IPR023561">
    <property type="entry name" value="Carbonic_anhydrase_a-class"/>
</dbReference>
<keyword evidence="7" id="KW-0812">Transmembrane</keyword>
<dbReference type="GO" id="GO:0004089">
    <property type="term" value="F:carbonate dehydratase activity"/>
    <property type="evidence" value="ECO:0007669"/>
    <property type="project" value="UniProtKB-EC"/>
</dbReference>
<feature type="transmembrane region" description="Helical" evidence="7">
    <location>
        <begin position="12"/>
        <end position="32"/>
    </location>
</feature>
<comment type="similarity">
    <text evidence="1">Belongs to the alpha-carbonic anhydrase family.</text>
</comment>
<evidence type="ECO:0000256" key="6">
    <source>
        <dbReference type="ARBA" id="ARBA00048348"/>
    </source>
</evidence>
<evidence type="ECO:0000256" key="3">
    <source>
        <dbReference type="ARBA" id="ARBA00022723"/>
    </source>
</evidence>
<gene>
    <name evidence="9" type="ORF">P857_614</name>
</gene>
<dbReference type="InterPro" id="IPR041891">
    <property type="entry name" value="Alpha_CA_prokaryot-like"/>
</dbReference>
<evidence type="ECO:0000256" key="1">
    <source>
        <dbReference type="ARBA" id="ARBA00010718"/>
    </source>
</evidence>
<evidence type="ECO:0000256" key="7">
    <source>
        <dbReference type="SAM" id="Phobius"/>
    </source>
</evidence>
<dbReference type="PROSITE" id="PS51144">
    <property type="entry name" value="ALPHA_CA_2"/>
    <property type="match status" value="1"/>
</dbReference>
<proteinExistence type="inferred from homology"/>
<dbReference type="GO" id="GO:0008270">
    <property type="term" value="F:zinc ion binding"/>
    <property type="evidence" value="ECO:0007669"/>
    <property type="project" value="InterPro"/>
</dbReference>
<comment type="caution">
    <text evidence="9">The sequence shown here is derived from an EMBL/GenBank/DDBJ whole genome shotgun (WGS) entry which is preliminary data.</text>
</comment>
<evidence type="ECO:0000259" key="8">
    <source>
        <dbReference type="PROSITE" id="PS51144"/>
    </source>
</evidence>
<organism evidence="9 10">
    <name type="scientific">Candidatus Xenolissoclinum pacificiensis L6</name>
    <dbReference type="NCBI Taxonomy" id="1401685"/>
    <lineage>
        <taxon>Bacteria</taxon>
        <taxon>Pseudomonadati</taxon>
        <taxon>Pseudomonadota</taxon>
        <taxon>Alphaproteobacteria</taxon>
        <taxon>Rickettsiales</taxon>
        <taxon>Anaplasmataceae</taxon>
        <taxon>Candidatus Xenolissoclinum</taxon>
    </lineage>
</organism>
<dbReference type="STRING" id="1401685.P857_614"/>
<dbReference type="CDD" id="cd03124">
    <property type="entry name" value="alpha_CA_prokaryotic_like"/>
    <property type="match status" value="1"/>
</dbReference>